<gene>
    <name evidence="3" type="ORF">PSAL00342_LOCUS1024</name>
</gene>
<feature type="compositionally biased region" description="Basic and acidic residues" evidence="2">
    <location>
        <begin position="802"/>
        <end position="812"/>
    </location>
</feature>
<dbReference type="Gene3D" id="1.10.287.1490">
    <property type="match status" value="2"/>
</dbReference>
<reference evidence="3" key="1">
    <citation type="submission" date="2021-01" db="EMBL/GenBank/DDBJ databases">
        <authorList>
            <person name="Corre E."/>
            <person name="Pelletier E."/>
            <person name="Niang G."/>
            <person name="Scheremetjew M."/>
            <person name="Finn R."/>
            <person name="Kale V."/>
            <person name="Holt S."/>
            <person name="Cochrane G."/>
            <person name="Meng A."/>
            <person name="Brown T."/>
            <person name="Cohen L."/>
        </authorList>
    </citation>
    <scope>NUCLEOTIDE SEQUENCE</scope>
    <source>
        <strain evidence="3">CCMP1897</strain>
    </source>
</reference>
<evidence type="ECO:0000313" key="3">
    <source>
        <dbReference type="EMBL" id="CAE0607207.1"/>
    </source>
</evidence>
<dbReference type="AlphaFoldDB" id="A0A7S3U9X2"/>
<dbReference type="PANTHER" id="PTHR23159:SF31">
    <property type="entry name" value="CENTROSOME-ASSOCIATED PROTEIN CEP250 ISOFORM X1"/>
    <property type="match status" value="1"/>
</dbReference>
<feature type="coiled-coil region" evidence="1">
    <location>
        <begin position="172"/>
        <end position="227"/>
    </location>
</feature>
<feature type="coiled-coil region" evidence="1">
    <location>
        <begin position="560"/>
        <end position="781"/>
    </location>
</feature>
<organism evidence="3">
    <name type="scientific">Picocystis salinarum</name>
    <dbReference type="NCBI Taxonomy" id="88271"/>
    <lineage>
        <taxon>Eukaryota</taxon>
        <taxon>Viridiplantae</taxon>
        <taxon>Chlorophyta</taxon>
        <taxon>Picocystophyceae</taxon>
        <taxon>Picocystales</taxon>
        <taxon>Picocystaceae</taxon>
        <taxon>Picocystis</taxon>
    </lineage>
</organism>
<feature type="coiled-coil region" evidence="1">
    <location>
        <begin position="434"/>
        <end position="531"/>
    </location>
</feature>
<proteinExistence type="predicted"/>
<name>A0A7S3U9X2_9CHLO</name>
<feature type="region of interest" description="Disordered" evidence="2">
    <location>
        <begin position="802"/>
        <end position="821"/>
    </location>
</feature>
<feature type="coiled-coil region" evidence="1">
    <location>
        <begin position="279"/>
        <end position="394"/>
    </location>
</feature>
<sequence length="821" mass="91406">MEVAFARTSRATHVARAATVHVKTQNARRRTCAERKWMRKATQKDSEAVDVALQSSLQSLQELTEKMGLNRDAEDMPEVGELEMDLVLRMVDLTEALQKAQVESAAKEGALAEARKNTEILADEVAALDSRYQLLVTSLEGQRDRAVAKSVLLEDEVRLLKQEQSGALMKEREEMGERIAELEKSSKEASDLAASLQDSLPQLTAELHELRTQKEETLARNAELAEASEGKDTRIAELSKLTETMASQLKGIDRGLRGLSAALGITEASISSMDSNDVLHQLGRGIDALQERTSHLEEEKSKLQDALAVLESADHGAKDELASEFHSLQAALKEEGGKLAAVENELLEEKDRSASLESQLRSVSIESDSLREEVESLKFQCQTMQNKVEELAASLSDKDLLLQERDELVSELERKVKLKEGSSTEEVKHLQLIVQEKESHLENVVAELKNKDDEIAELSAATNELQNSLKGLQEKVTSSEKQLGDKHGELSELQIKSEEVALSNSSLQSQINELQSTVSILEGQLRDTKDALDTSQGTNRDLLSKVEELKDACRESGSEVSSLKSQLQSSNEELASMKQEYFAQESKLSEVLVEQEERRKEFDSVAAEKEKLEIEMAEASRQCQNYQKDVVELRAQVEHLADDKSQLEKRMEDQESAMNDLFATKEEMEEQLIAASQEYSNKVSSMEGQIQELTGSLNEEKQRAELHEQEAHAARKSLEELQLANQSLQTKAMEAEEKLSSGAEQVALTEKVASEQIAALEEKLELAYVETQRLRESLKRKNEVLGMSKKFLGDILEGKDADAALHMEEMPDKSSNGTSEE</sequence>
<evidence type="ECO:0000256" key="2">
    <source>
        <dbReference type="SAM" id="MobiDB-lite"/>
    </source>
</evidence>
<evidence type="ECO:0000256" key="1">
    <source>
        <dbReference type="SAM" id="Coils"/>
    </source>
</evidence>
<dbReference type="SUPFAM" id="SSF57997">
    <property type="entry name" value="Tropomyosin"/>
    <property type="match status" value="1"/>
</dbReference>
<dbReference type="EMBL" id="HBIS01001178">
    <property type="protein sequence ID" value="CAE0607207.1"/>
    <property type="molecule type" value="Transcribed_RNA"/>
</dbReference>
<feature type="coiled-coil region" evidence="1">
    <location>
        <begin position="97"/>
        <end position="131"/>
    </location>
</feature>
<keyword evidence="1" id="KW-0175">Coiled coil</keyword>
<accession>A0A7S3U9X2</accession>
<protein>
    <submittedName>
        <fullName evidence="3">Uncharacterized protein</fullName>
    </submittedName>
</protein>
<dbReference type="PANTHER" id="PTHR23159">
    <property type="entry name" value="CENTROSOMAL PROTEIN 2"/>
    <property type="match status" value="1"/>
</dbReference>